<evidence type="ECO:0000313" key="2">
    <source>
        <dbReference type="EMBL" id="UWQ56039.1"/>
    </source>
</evidence>
<dbReference type="GO" id="GO:0003677">
    <property type="term" value="F:DNA binding"/>
    <property type="evidence" value="ECO:0007669"/>
    <property type="project" value="InterPro"/>
</dbReference>
<dbReference type="Proteomes" id="UP001058713">
    <property type="component" value="Plasmid unnamed1"/>
</dbReference>
<organism evidence="2 3">
    <name type="scientific">Leisingera caerulea</name>
    <name type="common">Phaeobacter caeruleus</name>
    <dbReference type="NCBI Taxonomy" id="506591"/>
    <lineage>
        <taxon>Bacteria</taxon>
        <taxon>Pseudomonadati</taxon>
        <taxon>Pseudomonadota</taxon>
        <taxon>Alphaproteobacteria</taxon>
        <taxon>Rhodobacterales</taxon>
        <taxon>Roseobacteraceae</taxon>
        <taxon>Leisingera</taxon>
    </lineage>
</organism>
<feature type="domain" description="HTH cro/C1-type" evidence="1">
    <location>
        <begin position="7"/>
        <end position="41"/>
    </location>
</feature>
<sequence>MSAAECRQARQGLDWTRDKLAEAANVGKRTIIDFENGVRQPVSTTRRALKAALEGAGVKFGNDEIVVPVNSNRGAE</sequence>
<dbReference type="AlphaFoldDB" id="A0A9Q9HJ25"/>
<dbReference type="KEGG" id="lcae:K3721_18970"/>
<gene>
    <name evidence="2" type="ORF">K3721_18970</name>
</gene>
<protein>
    <submittedName>
        <fullName evidence="2">Helix-turn-helix domain-containing protein</fullName>
    </submittedName>
</protein>
<keyword evidence="2" id="KW-0614">Plasmid</keyword>
<dbReference type="Gene3D" id="1.10.260.40">
    <property type="entry name" value="lambda repressor-like DNA-binding domains"/>
    <property type="match status" value="1"/>
</dbReference>
<proteinExistence type="predicted"/>
<dbReference type="CDD" id="cd00093">
    <property type="entry name" value="HTH_XRE"/>
    <property type="match status" value="1"/>
</dbReference>
<reference evidence="2" key="1">
    <citation type="submission" date="2021-08" db="EMBL/GenBank/DDBJ databases">
        <authorList>
            <person name="Nwanade C."/>
            <person name="Wang M."/>
            <person name="Masoudi A."/>
            <person name="Yu Z."/>
            <person name="Liu J."/>
        </authorList>
    </citation>
    <scope>NUCLEOTIDE SEQUENCE</scope>
    <source>
        <strain evidence="2">S122</strain>
        <plasmid evidence="2">unnamed1</plasmid>
    </source>
</reference>
<dbReference type="InterPro" id="IPR001387">
    <property type="entry name" value="Cro/C1-type_HTH"/>
</dbReference>
<dbReference type="Pfam" id="PF01381">
    <property type="entry name" value="HTH_3"/>
    <property type="match status" value="1"/>
</dbReference>
<geneLocation type="plasmid" evidence="2 3">
    <name>unnamed1</name>
</geneLocation>
<accession>A0A9Q9HJ25</accession>
<name>A0A9Q9HJ25_LEICA</name>
<dbReference type="PROSITE" id="PS50943">
    <property type="entry name" value="HTH_CROC1"/>
    <property type="match status" value="1"/>
</dbReference>
<evidence type="ECO:0000313" key="3">
    <source>
        <dbReference type="Proteomes" id="UP001058713"/>
    </source>
</evidence>
<evidence type="ECO:0000259" key="1">
    <source>
        <dbReference type="PROSITE" id="PS50943"/>
    </source>
</evidence>
<dbReference type="EMBL" id="CP081071">
    <property type="protein sequence ID" value="UWQ56039.1"/>
    <property type="molecule type" value="Genomic_DNA"/>
</dbReference>
<dbReference type="SUPFAM" id="SSF47413">
    <property type="entry name" value="lambda repressor-like DNA-binding domains"/>
    <property type="match status" value="1"/>
</dbReference>
<dbReference type="InterPro" id="IPR010982">
    <property type="entry name" value="Lambda_DNA-bd_dom_sf"/>
</dbReference>